<accession>A0A521DNL0</accession>
<dbReference type="EMBL" id="FXTN01000006">
    <property type="protein sequence ID" value="SMO73317.1"/>
    <property type="molecule type" value="Genomic_DNA"/>
</dbReference>
<dbReference type="RefSeq" id="WP_142528564.1">
    <property type="nucleotide sequence ID" value="NZ_CBCSJO010000006.1"/>
</dbReference>
<sequence length="80" mass="9411">MSPYIRDLKGQLIEVTDLNEAITQTAGYIGILYQQQDPCLKAFVKSRQRYWKDIFQKLGRLKTKIEAGKVNEYEQTQDRQ</sequence>
<dbReference type="AlphaFoldDB" id="A0A521DNL0"/>
<gene>
    <name evidence="1" type="ORF">SAMN06265348_10643</name>
</gene>
<evidence type="ECO:0000313" key="2">
    <source>
        <dbReference type="Proteomes" id="UP000320300"/>
    </source>
</evidence>
<proteinExistence type="predicted"/>
<dbReference type="Proteomes" id="UP000320300">
    <property type="component" value="Unassembled WGS sequence"/>
</dbReference>
<protein>
    <submittedName>
        <fullName evidence="1">Uncharacterized protein</fullName>
    </submittedName>
</protein>
<evidence type="ECO:0000313" key="1">
    <source>
        <dbReference type="EMBL" id="SMO73317.1"/>
    </source>
</evidence>
<dbReference type="OrthoDB" id="798594at2"/>
<organism evidence="1 2">
    <name type="scientific">Pedobacter westerhofensis</name>
    <dbReference type="NCBI Taxonomy" id="425512"/>
    <lineage>
        <taxon>Bacteria</taxon>
        <taxon>Pseudomonadati</taxon>
        <taxon>Bacteroidota</taxon>
        <taxon>Sphingobacteriia</taxon>
        <taxon>Sphingobacteriales</taxon>
        <taxon>Sphingobacteriaceae</taxon>
        <taxon>Pedobacter</taxon>
    </lineage>
</organism>
<keyword evidence="2" id="KW-1185">Reference proteome</keyword>
<reference evidence="1 2" key="1">
    <citation type="submission" date="2017-05" db="EMBL/GenBank/DDBJ databases">
        <authorList>
            <person name="Varghese N."/>
            <person name="Submissions S."/>
        </authorList>
    </citation>
    <scope>NUCLEOTIDE SEQUENCE [LARGE SCALE GENOMIC DNA]</scope>
    <source>
        <strain evidence="1 2">DSM 19036</strain>
    </source>
</reference>
<name>A0A521DNL0_9SPHI</name>